<gene>
    <name evidence="1" type="ORF">EVAR_50040_1</name>
</gene>
<dbReference type="Proteomes" id="UP000299102">
    <property type="component" value="Unassembled WGS sequence"/>
</dbReference>
<dbReference type="EMBL" id="BGZK01000858">
    <property type="protein sequence ID" value="GBP63084.1"/>
    <property type="molecule type" value="Genomic_DNA"/>
</dbReference>
<proteinExistence type="predicted"/>
<sequence>MIQLLQTAAASITNLYPAIRLPTGVKQMFRYYLPSVCTERPSGQKMICPENALRAGIAQLLPGDGRIGLKLTCFCRLNRHETRHFQCRRYEKNIIYYGEYEMLTVTDLSIGWNRLQKQPISSFRNNKFTAGKIEKRRHQLGSGAERAIRSDLCADLVLRCFKDQLSAFTAEIKWRRTFREELYWPSGIRWYLISAGRTALGKQTRVLGSSTSTNMGCAIKGRYLIIVLEANRTKFQYEDAGLDLGHRRMKFWPMMNVKLSAADALVNSLRPARTVQRGFDSKAKPIELK</sequence>
<dbReference type="AlphaFoldDB" id="A0A4C1XKN6"/>
<comment type="caution">
    <text evidence="1">The sequence shown here is derived from an EMBL/GenBank/DDBJ whole genome shotgun (WGS) entry which is preliminary data.</text>
</comment>
<keyword evidence="2" id="KW-1185">Reference proteome</keyword>
<protein>
    <submittedName>
        <fullName evidence="1">Uncharacterized protein</fullName>
    </submittedName>
</protein>
<name>A0A4C1XKN6_EUMVA</name>
<evidence type="ECO:0000313" key="2">
    <source>
        <dbReference type="Proteomes" id="UP000299102"/>
    </source>
</evidence>
<evidence type="ECO:0000313" key="1">
    <source>
        <dbReference type="EMBL" id="GBP63084.1"/>
    </source>
</evidence>
<reference evidence="1 2" key="1">
    <citation type="journal article" date="2019" name="Commun. Biol.">
        <title>The bagworm genome reveals a unique fibroin gene that provides high tensile strength.</title>
        <authorList>
            <person name="Kono N."/>
            <person name="Nakamura H."/>
            <person name="Ohtoshi R."/>
            <person name="Tomita M."/>
            <person name="Numata K."/>
            <person name="Arakawa K."/>
        </authorList>
    </citation>
    <scope>NUCLEOTIDE SEQUENCE [LARGE SCALE GENOMIC DNA]</scope>
</reference>
<organism evidence="1 2">
    <name type="scientific">Eumeta variegata</name>
    <name type="common">Bagworm moth</name>
    <name type="synonym">Eumeta japonica</name>
    <dbReference type="NCBI Taxonomy" id="151549"/>
    <lineage>
        <taxon>Eukaryota</taxon>
        <taxon>Metazoa</taxon>
        <taxon>Ecdysozoa</taxon>
        <taxon>Arthropoda</taxon>
        <taxon>Hexapoda</taxon>
        <taxon>Insecta</taxon>
        <taxon>Pterygota</taxon>
        <taxon>Neoptera</taxon>
        <taxon>Endopterygota</taxon>
        <taxon>Lepidoptera</taxon>
        <taxon>Glossata</taxon>
        <taxon>Ditrysia</taxon>
        <taxon>Tineoidea</taxon>
        <taxon>Psychidae</taxon>
        <taxon>Oiketicinae</taxon>
        <taxon>Eumeta</taxon>
    </lineage>
</organism>
<accession>A0A4C1XKN6</accession>